<reference evidence="1 2" key="1">
    <citation type="journal article" date="2016" name="Genome Announc.">
        <title>Complete Genome Sequence of Methylobacterium populi P-1M, Isolated from Pink-Pigmented Household Biofilm.</title>
        <authorList>
            <person name="Morohoshi T."/>
            <person name="Ikeda T."/>
        </authorList>
    </citation>
    <scope>NUCLEOTIDE SEQUENCE [LARGE SCALE GENOMIC DNA]</scope>
    <source>
        <strain evidence="1 2">P-1M</strain>
    </source>
</reference>
<organism evidence="1 2">
    <name type="scientific">Methylorubrum populi</name>
    <dbReference type="NCBI Taxonomy" id="223967"/>
    <lineage>
        <taxon>Bacteria</taxon>
        <taxon>Pseudomonadati</taxon>
        <taxon>Pseudomonadota</taxon>
        <taxon>Alphaproteobacteria</taxon>
        <taxon>Hyphomicrobiales</taxon>
        <taxon>Methylobacteriaceae</taxon>
        <taxon>Methylorubrum</taxon>
    </lineage>
</organism>
<evidence type="ECO:0000313" key="2">
    <source>
        <dbReference type="Proteomes" id="UP000218288"/>
    </source>
</evidence>
<dbReference type="OrthoDB" id="8004206at2"/>
<dbReference type="AlphaFoldDB" id="A0A160PN76"/>
<protein>
    <recommendedName>
        <fullName evidence="3">HPt domain-containing protein</fullName>
    </recommendedName>
</protein>
<dbReference type="GO" id="GO:0000160">
    <property type="term" value="P:phosphorelay signal transduction system"/>
    <property type="evidence" value="ECO:0007669"/>
    <property type="project" value="InterPro"/>
</dbReference>
<name>A0A160PN76_9HYPH</name>
<gene>
    <name evidence="1" type="ORF">MPPM_5366</name>
</gene>
<dbReference type="EMBL" id="AP014809">
    <property type="protein sequence ID" value="BAU93971.1"/>
    <property type="molecule type" value="Genomic_DNA"/>
</dbReference>
<sequence>MNPPAPPQPDLPRGAAFDTDTLAELEDLFGRSHLMELLDVLDREIAARLDPPALEPSQLAQDAHILVSSSGGLSFHDLSGACAALERACLSGAEIAVPLGVAVHAARHARDAIATLRAA</sequence>
<evidence type="ECO:0008006" key="3">
    <source>
        <dbReference type="Google" id="ProtNLM"/>
    </source>
</evidence>
<evidence type="ECO:0000313" key="1">
    <source>
        <dbReference type="EMBL" id="BAU93971.1"/>
    </source>
</evidence>
<proteinExistence type="predicted"/>
<dbReference type="SUPFAM" id="SSF47226">
    <property type="entry name" value="Histidine-containing phosphotransfer domain, HPT domain"/>
    <property type="match status" value="1"/>
</dbReference>
<dbReference type="InterPro" id="IPR036641">
    <property type="entry name" value="HPT_dom_sf"/>
</dbReference>
<accession>A0A160PN76</accession>
<dbReference type="RefSeq" id="WP_096487612.1">
    <property type="nucleotide sequence ID" value="NZ_AP014809.1"/>
</dbReference>
<dbReference type="Proteomes" id="UP000218288">
    <property type="component" value="Chromosome"/>
</dbReference>